<sequence length="67" mass="7235">MAHLKIFFVLIVGVLLFFHANADLICPTTCSAYPDCDGHCKGIKFTKGTCVIGPNLPPGVLYCCCSR</sequence>
<protein>
    <recommendedName>
        <fullName evidence="4">Knottin, scorpion toxin</fullName>
    </recommendedName>
</protein>
<comment type="caution">
    <text evidence="2">The sequence shown here is derived from an EMBL/GenBank/DDBJ whole genome shotgun (WGS) entry which is preliminary data.</text>
</comment>
<gene>
    <name evidence="2" type="ORF">Lalb_Chr22g0355301</name>
</gene>
<evidence type="ECO:0000256" key="1">
    <source>
        <dbReference type="SAM" id="SignalP"/>
    </source>
</evidence>
<reference evidence="3" key="1">
    <citation type="journal article" date="2020" name="Nat. Commun.">
        <title>Genome sequence of the cluster root forming white lupin.</title>
        <authorList>
            <person name="Hufnagel B."/>
            <person name="Marques A."/>
            <person name="Soriano A."/>
            <person name="Marques L."/>
            <person name="Divol F."/>
            <person name="Doumas P."/>
            <person name="Sallet E."/>
            <person name="Mancinotti D."/>
            <person name="Carrere S."/>
            <person name="Marande W."/>
            <person name="Arribat S."/>
            <person name="Keller J."/>
            <person name="Huneau C."/>
            <person name="Blein T."/>
            <person name="Aime D."/>
            <person name="Laguerre M."/>
            <person name="Taylor J."/>
            <person name="Schubert V."/>
            <person name="Nelson M."/>
            <person name="Geu-Flores F."/>
            <person name="Crespi M."/>
            <person name="Gallardo-Guerrero K."/>
            <person name="Delaux P.-M."/>
            <person name="Salse J."/>
            <person name="Berges H."/>
            <person name="Guyot R."/>
            <person name="Gouzy J."/>
            <person name="Peret B."/>
        </authorList>
    </citation>
    <scope>NUCLEOTIDE SEQUENCE [LARGE SCALE GENOMIC DNA]</scope>
    <source>
        <strain evidence="3">cv. Amiga</strain>
    </source>
</reference>
<accession>A0A6A4N123</accession>
<dbReference type="Proteomes" id="UP000447434">
    <property type="component" value="Chromosome 22"/>
</dbReference>
<proteinExistence type="predicted"/>
<feature type="signal peptide" evidence="1">
    <location>
        <begin position="1"/>
        <end position="22"/>
    </location>
</feature>
<name>A0A6A4N123_LUPAL</name>
<evidence type="ECO:0000313" key="3">
    <source>
        <dbReference type="Proteomes" id="UP000447434"/>
    </source>
</evidence>
<dbReference type="OrthoDB" id="1448505at2759"/>
<evidence type="ECO:0000313" key="2">
    <source>
        <dbReference type="EMBL" id="KAE9588436.1"/>
    </source>
</evidence>
<feature type="chain" id="PRO_5025404524" description="Knottin, scorpion toxin" evidence="1">
    <location>
        <begin position="23"/>
        <end position="67"/>
    </location>
</feature>
<keyword evidence="3" id="KW-1185">Reference proteome</keyword>
<evidence type="ECO:0008006" key="4">
    <source>
        <dbReference type="Google" id="ProtNLM"/>
    </source>
</evidence>
<dbReference type="EMBL" id="WOCE01000022">
    <property type="protein sequence ID" value="KAE9588436.1"/>
    <property type="molecule type" value="Genomic_DNA"/>
</dbReference>
<dbReference type="AlphaFoldDB" id="A0A6A4N123"/>
<organism evidence="2 3">
    <name type="scientific">Lupinus albus</name>
    <name type="common">White lupine</name>
    <name type="synonym">Lupinus termis</name>
    <dbReference type="NCBI Taxonomy" id="3870"/>
    <lineage>
        <taxon>Eukaryota</taxon>
        <taxon>Viridiplantae</taxon>
        <taxon>Streptophyta</taxon>
        <taxon>Embryophyta</taxon>
        <taxon>Tracheophyta</taxon>
        <taxon>Spermatophyta</taxon>
        <taxon>Magnoliopsida</taxon>
        <taxon>eudicotyledons</taxon>
        <taxon>Gunneridae</taxon>
        <taxon>Pentapetalae</taxon>
        <taxon>rosids</taxon>
        <taxon>fabids</taxon>
        <taxon>Fabales</taxon>
        <taxon>Fabaceae</taxon>
        <taxon>Papilionoideae</taxon>
        <taxon>50 kb inversion clade</taxon>
        <taxon>genistoids sensu lato</taxon>
        <taxon>core genistoids</taxon>
        <taxon>Genisteae</taxon>
        <taxon>Lupinus</taxon>
    </lineage>
</organism>
<keyword evidence="1" id="KW-0732">Signal</keyword>